<dbReference type="GO" id="GO:0003677">
    <property type="term" value="F:DNA binding"/>
    <property type="evidence" value="ECO:0007669"/>
    <property type="project" value="InterPro"/>
</dbReference>
<dbReference type="InterPro" id="IPR002525">
    <property type="entry name" value="Transp_IS110-like_N"/>
</dbReference>
<reference evidence="4 5" key="1">
    <citation type="submission" date="2019-11" db="EMBL/GenBank/DDBJ databases">
        <title>Bacillus idriensis genome.</title>
        <authorList>
            <person name="Konopka E.N."/>
            <person name="Newman J.D."/>
        </authorList>
    </citation>
    <scope>NUCLEOTIDE SEQUENCE [LARGE SCALE GENOMIC DNA]</scope>
    <source>
        <strain evidence="4 5">DSM 19097</strain>
    </source>
</reference>
<evidence type="ECO:0000259" key="2">
    <source>
        <dbReference type="Pfam" id="PF01548"/>
    </source>
</evidence>
<sequence length="371" mass="42440">MKDTLKYVGLDVSKEKIAVAIAEEGREEPRYFGMIPHTTEAIKKLVKKLGDTESLRVCYEAGPTGYPLCRLLLSLGVHCDVIAPSLIPQRPGERIKTDRRDSIRLAQLYRAGELTNIYVPTPEDEALRDLVRSREDAKEDELRAKHRLTKFLLRNNLKPLPGVNKWTKKYREWLDALKFEISALRVVFQEYYHQLKEIEQRILRLEKEIGIQAKEGIHAPTIQALQALRGVALITATSLVAEIGSFKRFATPRQFMAYVGLIPSEFSSGESRRQGKITKTGNRHVRRLLVESAWSYRYQPAVKGELKKRINGLEPTIQAISWKAQNRLNKKYYRLLSRGKESGKAITAVARELAGFIWAITNELEDTRSRT</sequence>
<name>A0A6I2MFB1_9BACI</name>
<dbReference type="Pfam" id="PF01548">
    <property type="entry name" value="DEDD_Tnp_IS110"/>
    <property type="match status" value="1"/>
</dbReference>
<dbReference type="NCBIfam" id="NF033542">
    <property type="entry name" value="transpos_IS110"/>
    <property type="match status" value="1"/>
</dbReference>
<feature type="coiled-coil region" evidence="1">
    <location>
        <begin position="188"/>
        <end position="215"/>
    </location>
</feature>
<gene>
    <name evidence="4" type="ORF">GJU41_24405</name>
</gene>
<dbReference type="GO" id="GO:0004803">
    <property type="term" value="F:transposase activity"/>
    <property type="evidence" value="ECO:0007669"/>
    <property type="project" value="InterPro"/>
</dbReference>
<keyword evidence="5" id="KW-1185">Reference proteome</keyword>
<feature type="domain" description="Transposase IS110-like N-terminal" evidence="2">
    <location>
        <begin position="8"/>
        <end position="153"/>
    </location>
</feature>
<keyword evidence="1" id="KW-0175">Coiled coil</keyword>
<proteinExistence type="predicted"/>
<dbReference type="InterPro" id="IPR047650">
    <property type="entry name" value="Transpos_IS110"/>
</dbReference>
<dbReference type="PANTHER" id="PTHR33055">
    <property type="entry name" value="TRANSPOSASE FOR INSERTION SEQUENCE ELEMENT IS1111A"/>
    <property type="match status" value="1"/>
</dbReference>
<dbReference type="PANTHER" id="PTHR33055:SF13">
    <property type="entry name" value="TRANSPOSASE"/>
    <property type="match status" value="1"/>
</dbReference>
<feature type="domain" description="Transposase IS116/IS110/IS902 C-terminal" evidence="3">
    <location>
        <begin position="223"/>
        <end position="296"/>
    </location>
</feature>
<dbReference type="Pfam" id="PF02371">
    <property type="entry name" value="Transposase_20"/>
    <property type="match status" value="1"/>
</dbReference>
<dbReference type="EMBL" id="WKKF01000031">
    <property type="protein sequence ID" value="MRX57078.1"/>
    <property type="molecule type" value="Genomic_DNA"/>
</dbReference>
<organism evidence="4 5">
    <name type="scientific">Metabacillus idriensis</name>
    <dbReference type="NCBI Taxonomy" id="324768"/>
    <lineage>
        <taxon>Bacteria</taxon>
        <taxon>Bacillati</taxon>
        <taxon>Bacillota</taxon>
        <taxon>Bacilli</taxon>
        <taxon>Bacillales</taxon>
        <taxon>Bacillaceae</taxon>
        <taxon>Metabacillus</taxon>
    </lineage>
</organism>
<dbReference type="Proteomes" id="UP000441585">
    <property type="component" value="Unassembled WGS sequence"/>
</dbReference>
<evidence type="ECO:0000259" key="3">
    <source>
        <dbReference type="Pfam" id="PF02371"/>
    </source>
</evidence>
<accession>A0A6I2MFB1</accession>
<dbReference type="GO" id="GO:0006313">
    <property type="term" value="P:DNA transposition"/>
    <property type="evidence" value="ECO:0007669"/>
    <property type="project" value="InterPro"/>
</dbReference>
<comment type="caution">
    <text evidence="4">The sequence shown here is derived from an EMBL/GenBank/DDBJ whole genome shotgun (WGS) entry which is preliminary data.</text>
</comment>
<evidence type="ECO:0000313" key="4">
    <source>
        <dbReference type="EMBL" id="MRX57078.1"/>
    </source>
</evidence>
<dbReference type="AlphaFoldDB" id="A0A6I2MFB1"/>
<dbReference type="RefSeq" id="WP_154319809.1">
    <property type="nucleotide sequence ID" value="NZ_CAJGAA010000022.1"/>
</dbReference>
<protein>
    <submittedName>
        <fullName evidence="4">IS110 family transposase</fullName>
    </submittedName>
</protein>
<evidence type="ECO:0000313" key="5">
    <source>
        <dbReference type="Proteomes" id="UP000441585"/>
    </source>
</evidence>
<evidence type="ECO:0000256" key="1">
    <source>
        <dbReference type="SAM" id="Coils"/>
    </source>
</evidence>
<dbReference type="InterPro" id="IPR003346">
    <property type="entry name" value="Transposase_20"/>
</dbReference>